<dbReference type="Gene3D" id="3.40.50.2300">
    <property type="match status" value="2"/>
</dbReference>
<protein>
    <recommendedName>
        <fullName evidence="7">LacI family transcriptional regulator</fullName>
    </recommendedName>
</protein>
<dbReference type="PANTHER" id="PTHR30146:SF109">
    <property type="entry name" value="HTH-TYPE TRANSCRIPTIONAL REGULATOR GALS"/>
    <property type="match status" value="1"/>
</dbReference>
<accession>A0ABP8U716</accession>
<evidence type="ECO:0000256" key="4">
    <source>
        <dbReference type="SAM" id="MobiDB-lite"/>
    </source>
</evidence>
<evidence type="ECO:0000313" key="6">
    <source>
        <dbReference type="Proteomes" id="UP001501442"/>
    </source>
</evidence>
<feature type="compositionally biased region" description="Low complexity" evidence="4">
    <location>
        <begin position="194"/>
        <end position="211"/>
    </location>
</feature>
<comment type="caution">
    <text evidence="5">The sequence shown here is derived from an EMBL/GenBank/DDBJ whole genome shotgun (WGS) entry which is preliminary data.</text>
</comment>
<keyword evidence="3" id="KW-0804">Transcription</keyword>
<organism evidence="5 6">
    <name type="scientific">Actinoallomurus vinaceus</name>
    <dbReference type="NCBI Taxonomy" id="1080074"/>
    <lineage>
        <taxon>Bacteria</taxon>
        <taxon>Bacillati</taxon>
        <taxon>Actinomycetota</taxon>
        <taxon>Actinomycetes</taxon>
        <taxon>Streptosporangiales</taxon>
        <taxon>Thermomonosporaceae</taxon>
        <taxon>Actinoallomurus</taxon>
    </lineage>
</organism>
<reference evidence="6" key="1">
    <citation type="journal article" date="2019" name="Int. J. Syst. Evol. Microbiol.">
        <title>The Global Catalogue of Microorganisms (GCM) 10K type strain sequencing project: providing services to taxonomists for standard genome sequencing and annotation.</title>
        <authorList>
            <consortium name="The Broad Institute Genomics Platform"/>
            <consortium name="The Broad Institute Genome Sequencing Center for Infectious Disease"/>
            <person name="Wu L."/>
            <person name="Ma J."/>
        </authorList>
    </citation>
    <scope>NUCLEOTIDE SEQUENCE [LARGE SCALE GENOMIC DNA]</scope>
    <source>
        <strain evidence="6">JCM 17939</strain>
    </source>
</reference>
<keyword evidence="6" id="KW-1185">Reference proteome</keyword>
<proteinExistence type="predicted"/>
<name>A0ABP8U716_9ACTN</name>
<evidence type="ECO:0008006" key="7">
    <source>
        <dbReference type="Google" id="ProtNLM"/>
    </source>
</evidence>
<dbReference type="SUPFAM" id="SSF53822">
    <property type="entry name" value="Periplasmic binding protein-like I"/>
    <property type="match status" value="1"/>
</dbReference>
<evidence type="ECO:0000256" key="3">
    <source>
        <dbReference type="ARBA" id="ARBA00023163"/>
    </source>
</evidence>
<dbReference type="InterPro" id="IPR028082">
    <property type="entry name" value="Peripla_BP_I"/>
</dbReference>
<evidence type="ECO:0000256" key="2">
    <source>
        <dbReference type="ARBA" id="ARBA00023125"/>
    </source>
</evidence>
<feature type="region of interest" description="Disordered" evidence="4">
    <location>
        <begin position="169"/>
        <end position="211"/>
    </location>
</feature>
<gene>
    <name evidence="5" type="ORF">GCM10023196_022090</name>
</gene>
<evidence type="ECO:0000256" key="1">
    <source>
        <dbReference type="ARBA" id="ARBA00023015"/>
    </source>
</evidence>
<evidence type="ECO:0000313" key="5">
    <source>
        <dbReference type="EMBL" id="GAA4623925.1"/>
    </source>
</evidence>
<dbReference type="PANTHER" id="PTHR30146">
    <property type="entry name" value="LACI-RELATED TRANSCRIPTIONAL REPRESSOR"/>
    <property type="match status" value="1"/>
</dbReference>
<keyword evidence="1" id="KW-0805">Transcription regulation</keyword>
<keyword evidence="2" id="KW-0238">DNA-binding</keyword>
<dbReference type="EMBL" id="BAABHK010000002">
    <property type="protein sequence ID" value="GAA4623925.1"/>
    <property type="molecule type" value="Genomic_DNA"/>
</dbReference>
<dbReference type="RefSeq" id="WP_345430579.1">
    <property type="nucleotide sequence ID" value="NZ_BAABHK010000002.1"/>
</dbReference>
<dbReference type="Proteomes" id="UP001501442">
    <property type="component" value="Unassembled WGS sequence"/>
</dbReference>
<sequence>MTLDRRLSDGGIDSVVADNETATAAAIDHLIGLGHRRIAFLGSVRPEEPPTLRIGNVRASVAGPARPSLERVRGCLRALSAAGIHADRDLIALVPHDEPKRREHAVETMLDTERPPDRAVHRRRLHDEKRVRASVRAEHRDPRRALPDGFDDLEWTTLVRPRISVDVQPSYDMGRAAADSSSPRWDAPARWTRPAEAAAPSSPPASSNGRA</sequence>